<organism evidence="2 3">
    <name type="scientific">Entomortierella chlamydospora</name>
    <dbReference type="NCBI Taxonomy" id="101097"/>
    <lineage>
        <taxon>Eukaryota</taxon>
        <taxon>Fungi</taxon>
        <taxon>Fungi incertae sedis</taxon>
        <taxon>Mucoromycota</taxon>
        <taxon>Mortierellomycotina</taxon>
        <taxon>Mortierellomycetes</taxon>
        <taxon>Mortierellales</taxon>
        <taxon>Mortierellaceae</taxon>
        <taxon>Entomortierella</taxon>
    </lineage>
</organism>
<feature type="compositionally biased region" description="Acidic residues" evidence="1">
    <location>
        <begin position="262"/>
        <end position="272"/>
    </location>
</feature>
<proteinExistence type="predicted"/>
<feature type="compositionally biased region" description="Low complexity" evidence="1">
    <location>
        <begin position="9"/>
        <end position="33"/>
    </location>
</feature>
<dbReference type="SUPFAM" id="SSF52540">
    <property type="entry name" value="P-loop containing nucleoside triphosphate hydrolases"/>
    <property type="match status" value="1"/>
</dbReference>
<feature type="region of interest" description="Disordered" evidence="1">
    <location>
        <begin position="164"/>
        <end position="218"/>
    </location>
</feature>
<feature type="compositionally biased region" description="Basic and acidic residues" evidence="1">
    <location>
        <begin position="251"/>
        <end position="261"/>
    </location>
</feature>
<name>A0A9P6SX68_9FUNG</name>
<dbReference type="EMBL" id="JAAAID010001657">
    <property type="protein sequence ID" value="KAG0009202.1"/>
    <property type="molecule type" value="Genomic_DNA"/>
</dbReference>
<feature type="compositionally biased region" description="Basic and acidic residues" evidence="1">
    <location>
        <begin position="81"/>
        <end position="111"/>
    </location>
</feature>
<feature type="compositionally biased region" description="Low complexity" evidence="1">
    <location>
        <begin position="202"/>
        <end position="212"/>
    </location>
</feature>
<sequence length="403" mass="46039">MATNTAAPNNKSSSNNNNNNNNNNNSSSRKNNSMKLIKTNNYHLAEAAEQFDQPNSEDEADEREYQEYKRARKLKKQQKKDRKEEKARVKLEKKVMKRTLKEKGEEAQEKKVKSRGGSGRRQSQGDIPYEKRSRMATLFFRRKPNSKAKVASPVAVAVVRLGQVSRLMKESEESDLTLDGGPSNDQGIYRTEQRSALDQQQRRQQQQQQQQQHYQGEDENTQIDQATLISSSLHASSSPSISSLTGSDVAEISKPHHQGERGEEEEEEEEEGGIGGIGEEERAATHSKTNFGTTSSYWCRVWSKFKRSPKTLPRSITFHDEFVFLYGFNGVDYTFDVIDTAGQDEYRGHWNDRFLRASDRFICEYVTIIVAANKSDLDEERELAPEIGKEFAQLSNAFYIEIR</sequence>
<protein>
    <submittedName>
        <fullName evidence="2">Uncharacterized protein</fullName>
    </submittedName>
</protein>
<evidence type="ECO:0000256" key="1">
    <source>
        <dbReference type="SAM" id="MobiDB-lite"/>
    </source>
</evidence>
<feature type="compositionally biased region" description="Basic residues" evidence="1">
    <location>
        <begin position="70"/>
        <end position="80"/>
    </location>
</feature>
<evidence type="ECO:0000313" key="2">
    <source>
        <dbReference type="EMBL" id="KAG0009202.1"/>
    </source>
</evidence>
<reference evidence="2" key="1">
    <citation type="journal article" date="2020" name="Fungal Divers.">
        <title>Resolving the Mortierellaceae phylogeny through synthesis of multi-gene phylogenetics and phylogenomics.</title>
        <authorList>
            <person name="Vandepol N."/>
            <person name="Liber J."/>
            <person name="Desiro A."/>
            <person name="Na H."/>
            <person name="Kennedy M."/>
            <person name="Barry K."/>
            <person name="Grigoriev I.V."/>
            <person name="Miller A.N."/>
            <person name="O'Donnell K."/>
            <person name="Stajich J.E."/>
            <person name="Bonito G."/>
        </authorList>
    </citation>
    <scope>NUCLEOTIDE SEQUENCE</scope>
    <source>
        <strain evidence="2">NRRL 2769</strain>
    </source>
</reference>
<comment type="caution">
    <text evidence="2">The sequence shown here is derived from an EMBL/GenBank/DDBJ whole genome shotgun (WGS) entry which is preliminary data.</text>
</comment>
<feature type="region of interest" description="Disordered" evidence="1">
    <location>
        <begin position="231"/>
        <end position="288"/>
    </location>
</feature>
<keyword evidence="3" id="KW-1185">Reference proteome</keyword>
<feature type="region of interest" description="Disordered" evidence="1">
    <location>
        <begin position="1"/>
        <end position="132"/>
    </location>
</feature>
<feature type="compositionally biased region" description="Low complexity" evidence="1">
    <location>
        <begin position="231"/>
        <end position="247"/>
    </location>
</feature>
<dbReference type="Proteomes" id="UP000703661">
    <property type="component" value="Unassembled WGS sequence"/>
</dbReference>
<dbReference type="InterPro" id="IPR027417">
    <property type="entry name" value="P-loop_NTPase"/>
</dbReference>
<accession>A0A9P6SX68</accession>
<evidence type="ECO:0000313" key="3">
    <source>
        <dbReference type="Proteomes" id="UP000703661"/>
    </source>
</evidence>
<gene>
    <name evidence="2" type="ORF">BGZ80_002635</name>
</gene>
<dbReference type="AlphaFoldDB" id="A0A9P6SX68"/>